<evidence type="ECO:0000256" key="1">
    <source>
        <dbReference type="ARBA" id="ARBA00007824"/>
    </source>
</evidence>
<dbReference type="Ensembl" id="ENSSAUT00010043323.1">
    <property type="protein sequence ID" value="ENSSAUP00010041133.1"/>
    <property type="gene ID" value="ENSSAUG00010017278.1"/>
</dbReference>
<dbReference type="InterPro" id="IPR051496">
    <property type="entry name" value="H-rev107_PLA/AT"/>
</dbReference>
<comment type="similarity">
    <text evidence="1">Belongs to the H-rev107 family.</text>
</comment>
<reference evidence="6" key="1">
    <citation type="submission" date="2021-04" db="EMBL/GenBank/DDBJ databases">
        <authorList>
            <consortium name="Wellcome Sanger Institute Data Sharing"/>
        </authorList>
    </citation>
    <scope>NUCLEOTIDE SEQUENCE [LARGE SCALE GENOMIC DNA]</scope>
</reference>
<evidence type="ECO:0000256" key="3">
    <source>
        <dbReference type="ARBA" id="ARBA00022801"/>
    </source>
</evidence>
<sequence length="136" mass="15098">MTPGDLIEISQPAHTHWAVYVGDGYVVHVDHRTSPLSGVSVAAYSSSRFPLTGNAVVRKEKLEGVAGNSQWKINNTRDMTSNPCPAHIIVREALRLVGNVIEYNEISNNCEHFVTKLRYGRALSQVSGPIFSFFWL</sequence>
<dbReference type="Gene3D" id="3.90.1720.10">
    <property type="entry name" value="endopeptidase domain like (from Nostoc punctiforme)"/>
    <property type="match status" value="1"/>
</dbReference>
<evidence type="ECO:0000313" key="7">
    <source>
        <dbReference type="Proteomes" id="UP000472265"/>
    </source>
</evidence>
<dbReference type="PANTHER" id="PTHR13943">
    <property type="entry name" value="HRAS-LIKE SUPPRESSOR - RELATED"/>
    <property type="match status" value="1"/>
</dbReference>
<accession>A0A671WQ47</accession>
<dbReference type="InParanoid" id="A0A671WQ47"/>
<dbReference type="GO" id="GO:0005737">
    <property type="term" value="C:cytoplasm"/>
    <property type="evidence" value="ECO:0007669"/>
    <property type="project" value="TreeGrafter"/>
</dbReference>
<reference evidence="6" key="3">
    <citation type="submission" date="2025-09" db="UniProtKB">
        <authorList>
            <consortium name="Ensembl"/>
        </authorList>
    </citation>
    <scope>IDENTIFICATION</scope>
</reference>
<reference evidence="6" key="2">
    <citation type="submission" date="2025-08" db="UniProtKB">
        <authorList>
            <consortium name="Ensembl"/>
        </authorList>
    </citation>
    <scope>IDENTIFICATION</scope>
</reference>
<evidence type="ECO:0000313" key="6">
    <source>
        <dbReference type="Ensembl" id="ENSSAUP00010041133.1"/>
    </source>
</evidence>
<evidence type="ECO:0000259" key="5">
    <source>
        <dbReference type="PROSITE" id="PS51934"/>
    </source>
</evidence>
<evidence type="ECO:0000256" key="2">
    <source>
        <dbReference type="ARBA" id="ARBA00022679"/>
    </source>
</evidence>
<keyword evidence="7" id="KW-1185">Reference proteome</keyword>
<dbReference type="AlphaFoldDB" id="A0A671WQ47"/>
<evidence type="ECO:0000256" key="4">
    <source>
        <dbReference type="ARBA" id="ARBA00023098"/>
    </source>
</evidence>
<keyword evidence="2" id="KW-0808">Transferase</keyword>
<dbReference type="GO" id="GO:0008970">
    <property type="term" value="F:phospholipase A1 activity"/>
    <property type="evidence" value="ECO:0007669"/>
    <property type="project" value="TreeGrafter"/>
</dbReference>
<proteinExistence type="inferred from homology"/>
<organism evidence="6 7">
    <name type="scientific">Sparus aurata</name>
    <name type="common">Gilthead sea bream</name>
    <dbReference type="NCBI Taxonomy" id="8175"/>
    <lineage>
        <taxon>Eukaryota</taxon>
        <taxon>Metazoa</taxon>
        <taxon>Chordata</taxon>
        <taxon>Craniata</taxon>
        <taxon>Vertebrata</taxon>
        <taxon>Euteleostomi</taxon>
        <taxon>Actinopterygii</taxon>
        <taxon>Neopterygii</taxon>
        <taxon>Teleostei</taxon>
        <taxon>Neoteleostei</taxon>
        <taxon>Acanthomorphata</taxon>
        <taxon>Eupercaria</taxon>
        <taxon>Spariformes</taxon>
        <taxon>Sparidae</taxon>
        <taxon>Sparus</taxon>
    </lineage>
</organism>
<dbReference type="GO" id="GO:0004623">
    <property type="term" value="F:phospholipase A2 activity"/>
    <property type="evidence" value="ECO:0007669"/>
    <property type="project" value="TreeGrafter"/>
</dbReference>
<dbReference type="GO" id="GO:0016410">
    <property type="term" value="F:N-acyltransferase activity"/>
    <property type="evidence" value="ECO:0007669"/>
    <property type="project" value="TreeGrafter"/>
</dbReference>
<protein>
    <recommendedName>
        <fullName evidence="5">LRAT domain-containing protein</fullName>
    </recommendedName>
</protein>
<dbReference type="InterPro" id="IPR007053">
    <property type="entry name" value="LRAT_dom"/>
</dbReference>
<dbReference type="Pfam" id="PF04970">
    <property type="entry name" value="LRAT"/>
    <property type="match status" value="1"/>
</dbReference>
<dbReference type="GeneTree" id="ENSGT00940000162660"/>
<dbReference type="PANTHER" id="PTHR13943:SF31">
    <property type="entry name" value="PHOSPHOLIPASE A AND ACYLTRANSFERASE 3"/>
    <property type="match status" value="1"/>
</dbReference>
<keyword evidence="3" id="KW-0378">Hydrolase</keyword>
<dbReference type="GO" id="GO:0070292">
    <property type="term" value="P:N-acylphosphatidylethanolamine metabolic process"/>
    <property type="evidence" value="ECO:0007669"/>
    <property type="project" value="TreeGrafter"/>
</dbReference>
<name>A0A671WQ47_SPAAU</name>
<dbReference type="PROSITE" id="PS51934">
    <property type="entry name" value="LRAT"/>
    <property type="match status" value="1"/>
</dbReference>
<keyword evidence="4" id="KW-0443">Lipid metabolism</keyword>
<feature type="domain" description="LRAT" evidence="5">
    <location>
        <begin position="6"/>
        <end position="126"/>
    </location>
</feature>
<dbReference type="Proteomes" id="UP000472265">
    <property type="component" value="Chromosome 18"/>
</dbReference>
<dbReference type="OMA" id="NCKHFIT"/>